<reference evidence="2" key="1">
    <citation type="submission" date="2021-01" db="EMBL/GenBank/DDBJ databases">
        <title>Deciphering the adaptive evolutionary patterns associated with biogeogrpahic diversity in the finger millet blast pathogen Magnaporthe oryzae in Eastern Africa.</title>
        <authorList>
            <person name="Onyema G."/>
            <person name="Shittu T.A."/>
            <person name="Dodsworth S."/>
            <person name="Devilliers S."/>
            <person name="Muthumeenakshi S."/>
            <person name="Sreenivasaprasad S."/>
        </authorList>
    </citation>
    <scope>NUCLEOTIDE SEQUENCE</scope>
    <source>
        <strain evidence="2">D15/s37</strain>
    </source>
</reference>
<evidence type="ECO:0000313" key="3">
    <source>
        <dbReference type="Proteomes" id="UP001059893"/>
    </source>
</evidence>
<feature type="region of interest" description="Disordered" evidence="1">
    <location>
        <begin position="78"/>
        <end position="128"/>
    </location>
</feature>
<evidence type="ECO:0000313" key="2">
    <source>
        <dbReference type="EMBL" id="KAI6295241.1"/>
    </source>
</evidence>
<keyword evidence="3" id="KW-1185">Reference proteome</keyword>
<feature type="compositionally biased region" description="Polar residues" evidence="1">
    <location>
        <begin position="105"/>
        <end position="114"/>
    </location>
</feature>
<protein>
    <submittedName>
        <fullName evidence="2">Uncharacterized protein</fullName>
    </submittedName>
</protein>
<sequence>MASRIESTHSDGDDIAQQPQYLKALLQVSEDATEDSAIQQCLFCSKSMSLKRPMPHVAGHMETLALFTLTHGDFDVPPSDSEALSVGYSTEDPVASGESDAGDANQASSPLKDTNPTEDERNKTNTCPNCDRKFSSKTKLNFIKASITQHEFPVRVPIREDLRERRNEAMNCAKDSSSVPPLATIHLGLEPIKRQILGFPRGVEKWYKFDSPRRRWLPFCEEVYNAQAVAIIPKPR</sequence>
<organism evidence="2 3">
    <name type="scientific">Pyricularia grisea</name>
    <name type="common">Crabgrass-specific blast fungus</name>
    <name type="synonym">Magnaporthe grisea</name>
    <dbReference type="NCBI Taxonomy" id="148305"/>
    <lineage>
        <taxon>Eukaryota</taxon>
        <taxon>Fungi</taxon>
        <taxon>Dikarya</taxon>
        <taxon>Ascomycota</taxon>
        <taxon>Pezizomycotina</taxon>
        <taxon>Sordariomycetes</taxon>
        <taxon>Sordariomycetidae</taxon>
        <taxon>Magnaporthales</taxon>
        <taxon>Pyriculariaceae</taxon>
        <taxon>Pyricularia</taxon>
    </lineage>
</organism>
<evidence type="ECO:0000256" key="1">
    <source>
        <dbReference type="SAM" id="MobiDB-lite"/>
    </source>
</evidence>
<gene>
    <name evidence="2" type="ORF">MCOR33_007806</name>
</gene>
<accession>A0ABQ8NEB3</accession>
<proteinExistence type="predicted"/>
<dbReference type="Proteomes" id="UP001059893">
    <property type="component" value="Unassembled WGS sequence"/>
</dbReference>
<name>A0ABQ8NEB3_PYRGI</name>
<comment type="caution">
    <text evidence="2">The sequence shown here is derived from an EMBL/GenBank/DDBJ whole genome shotgun (WGS) entry which is preliminary data.</text>
</comment>
<dbReference type="EMBL" id="JABSND010000171">
    <property type="protein sequence ID" value="KAI6295241.1"/>
    <property type="molecule type" value="Genomic_DNA"/>
</dbReference>